<reference evidence="3" key="1">
    <citation type="journal article" date="2019" name="Int. J. Syst. Evol. Microbiol.">
        <title>The Global Catalogue of Microorganisms (GCM) 10K type strain sequencing project: providing services to taxonomists for standard genome sequencing and annotation.</title>
        <authorList>
            <consortium name="The Broad Institute Genomics Platform"/>
            <consortium name="The Broad Institute Genome Sequencing Center for Infectious Disease"/>
            <person name="Wu L."/>
            <person name="Ma J."/>
        </authorList>
    </citation>
    <scope>NUCLEOTIDE SEQUENCE [LARGE SCALE GENOMIC DNA]</scope>
    <source>
        <strain evidence="3">NBRC 103632</strain>
    </source>
</reference>
<dbReference type="AlphaFoldDB" id="A0AA37WWP2"/>
<evidence type="ECO:0000256" key="1">
    <source>
        <dbReference type="SAM" id="MobiDB-lite"/>
    </source>
</evidence>
<keyword evidence="3" id="KW-1185">Reference proteome</keyword>
<name>A0AA37WWP2_9HYPH</name>
<proteinExistence type="predicted"/>
<evidence type="ECO:0000313" key="3">
    <source>
        <dbReference type="Proteomes" id="UP001157440"/>
    </source>
</evidence>
<sequence>MTDAPVHRHVQRLLLQGDETGFRDDAQQGQERGREKRELHRGGAAPVAGETPDAKPRMHPRKPRVRGSDRDDSSGAESRDSETPEDACHTRELCRSCAGAVSSQGTISGEFAGCPFRKRSRQPIIVRLSEGRVVKLRFSHKQQH</sequence>
<accession>A0AA37WWP2</accession>
<dbReference type="Proteomes" id="UP001157440">
    <property type="component" value="Unassembled WGS sequence"/>
</dbReference>
<evidence type="ECO:0000313" key="2">
    <source>
        <dbReference type="EMBL" id="GLS74337.1"/>
    </source>
</evidence>
<organism evidence="2 3">
    <name type="scientific">Methylobacterium tardum</name>
    <dbReference type="NCBI Taxonomy" id="374432"/>
    <lineage>
        <taxon>Bacteria</taxon>
        <taxon>Pseudomonadati</taxon>
        <taxon>Pseudomonadota</taxon>
        <taxon>Alphaproteobacteria</taxon>
        <taxon>Hyphomicrobiales</taxon>
        <taxon>Methylobacteriaceae</taxon>
        <taxon>Methylobacterium</taxon>
    </lineage>
</organism>
<feature type="compositionally biased region" description="Basic and acidic residues" evidence="1">
    <location>
        <begin position="20"/>
        <end position="41"/>
    </location>
</feature>
<dbReference type="EMBL" id="BSPL01000038">
    <property type="protein sequence ID" value="GLS74337.1"/>
    <property type="molecule type" value="Genomic_DNA"/>
</dbReference>
<protein>
    <submittedName>
        <fullName evidence="2">Uncharacterized protein</fullName>
    </submittedName>
</protein>
<comment type="caution">
    <text evidence="2">The sequence shown here is derived from an EMBL/GenBank/DDBJ whole genome shotgun (WGS) entry which is preliminary data.</text>
</comment>
<feature type="region of interest" description="Disordered" evidence="1">
    <location>
        <begin position="1"/>
        <end position="89"/>
    </location>
</feature>
<gene>
    <name evidence="2" type="ORF">GCM10007890_63550</name>
</gene>
<feature type="compositionally biased region" description="Basic and acidic residues" evidence="1">
    <location>
        <begin position="66"/>
        <end position="89"/>
    </location>
</feature>